<reference evidence="2 3" key="1">
    <citation type="submission" date="2017-01" db="EMBL/GenBank/DDBJ databases">
        <title>Genomic analysis of Xuhuaishuia manganoxidans DY6-4.</title>
        <authorList>
            <person name="Wang X."/>
        </authorList>
    </citation>
    <scope>NUCLEOTIDE SEQUENCE [LARGE SCALE GENOMIC DNA]</scope>
    <source>
        <strain evidence="2 3">DY6-4</strain>
    </source>
</reference>
<keyword evidence="3" id="KW-1185">Reference proteome</keyword>
<dbReference type="OrthoDB" id="9812349at2"/>
<evidence type="ECO:0000256" key="1">
    <source>
        <dbReference type="SAM" id="MobiDB-lite"/>
    </source>
</evidence>
<evidence type="ECO:0000313" key="3">
    <source>
        <dbReference type="Proteomes" id="UP000187266"/>
    </source>
</evidence>
<dbReference type="GO" id="GO:0005886">
    <property type="term" value="C:plasma membrane"/>
    <property type="evidence" value="ECO:0007669"/>
    <property type="project" value="TreeGrafter"/>
</dbReference>
<name>A0A1U7DI79_9RHOB</name>
<accession>A0A1U7DI79</accession>
<protein>
    <submittedName>
        <fullName evidence="2">Uncharacterized protein</fullName>
    </submittedName>
</protein>
<dbReference type="Proteomes" id="UP000187266">
    <property type="component" value="Chromosome"/>
</dbReference>
<dbReference type="PANTHER" id="PTHR34980">
    <property type="entry name" value="INNER MEMBRANE PROTEIN-RELATED-RELATED"/>
    <property type="match status" value="1"/>
</dbReference>
<dbReference type="RefSeq" id="WP_076979601.1">
    <property type="nucleotide sequence ID" value="NZ_CP019124.1"/>
</dbReference>
<feature type="region of interest" description="Disordered" evidence="1">
    <location>
        <begin position="115"/>
        <end position="163"/>
    </location>
</feature>
<dbReference type="EMBL" id="CP019124">
    <property type="protein sequence ID" value="APX89578.1"/>
    <property type="molecule type" value="Genomic_DNA"/>
</dbReference>
<dbReference type="AlphaFoldDB" id="A0A1U7DI79"/>
<organism evidence="2 3">
    <name type="scientific">Brevirhabdus pacifica</name>
    <dbReference type="NCBI Taxonomy" id="1267768"/>
    <lineage>
        <taxon>Bacteria</taxon>
        <taxon>Pseudomonadati</taxon>
        <taxon>Pseudomonadota</taxon>
        <taxon>Alphaproteobacteria</taxon>
        <taxon>Rhodobacterales</taxon>
        <taxon>Paracoccaceae</taxon>
        <taxon>Brevirhabdus</taxon>
    </lineage>
</organism>
<proteinExistence type="predicted"/>
<dbReference type="PANTHER" id="PTHR34980:SF2">
    <property type="entry name" value="INNER MEMBRANE PROTEIN YHAH-RELATED"/>
    <property type="match status" value="1"/>
</dbReference>
<feature type="compositionally biased region" description="Acidic residues" evidence="1">
    <location>
        <begin position="127"/>
        <end position="139"/>
    </location>
</feature>
<dbReference type="STRING" id="1267768.BV394_07510"/>
<dbReference type="Pfam" id="PF05656">
    <property type="entry name" value="DUF805"/>
    <property type="match status" value="1"/>
</dbReference>
<dbReference type="InterPro" id="IPR008523">
    <property type="entry name" value="DUF805"/>
</dbReference>
<accession>A0A2M9DDT5</accession>
<gene>
    <name evidence="2" type="ORF">BV394_07510</name>
</gene>
<sequence length="163" mass="17781">MGFVPSVRHSLRNYAVFSGRASRAEFWWFQLFYFLGTMAAAVLDGAVSGHASSGGWISALWSLALLLPSISLLVRRLHDIDRTGWWVLLMLLPAVGMLVLLVFALIRGSAGRNRFGPPPGHGAPDPYADEDWADEDWTDDAGTPVARTRIPPVPRAGRGDNAP</sequence>
<evidence type="ECO:0000313" key="2">
    <source>
        <dbReference type="EMBL" id="APX89578.1"/>
    </source>
</evidence>